<dbReference type="Proteomes" id="UP000076404">
    <property type="component" value="Chromosome"/>
</dbReference>
<gene>
    <name evidence="2" type="ORF">GEMMAAP_04140</name>
</gene>
<evidence type="ECO:0000313" key="3">
    <source>
        <dbReference type="Proteomes" id="UP000076404"/>
    </source>
</evidence>
<dbReference type="PANTHER" id="PTHR32063:SF0">
    <property type="entry name" value="SWARMING MOTILITY PROTEIN SWRC"/>
    <property type="match status" value="1"/>
</dbReference>
<dbReference type="GO" id="GO:0042910">
    <property type="term" value="F:xenobiotic transmembrane transporter activity"/>
    <property type="evidence" value="ECO:0007669"/>
    <property type="project" value="TreeGrafter"/>
</dbReference>
<dbReference type="PRINTS" id="PR00702">
    <property type="entry name" value="ACRIFLAVINRP"/>
</dbReference>
<feature type="transmembrane region" description="Helical" evidence="1">
    <location>
        <begin position="519"/>
        <end position="539"/>
    </location>
</feature>
<feature type="transmembrane region" description="Helical" evidence="1">
    <location>
        <begin position="847"/>
        <end position="866"/>
    </location>
</feature>
<evidence type="ECO:0000313" key="2">
    <source>
        <dbReference type="EMBL" id="AMW04250.1"/>
    </source>
</evidence>
<dbReference type="AlphaFoldDB" id="A0A143BIG1"/>
<sequence>MLLLGAVSLTRLPVSLLPDVALPVLTVRTVYPGAAAPEVSRFVAEPIEQAIGATPGLVELRSVSRNGEATTTARFAWGTDMRATVLSVRERLDASRGALPQKAERPTLLTSDPGERPIAVLAMTSRPSTGQGQGGADLRTLARTAAEVHARRLEQIEGVASVAVAGAPRDEIRVSVDPDRLRALGVTTDDVAEAIKRQNVTGAGGTIRRGQFRFAVRALTEFRSADELLVTPFGPPQRGLLLRDVGTVQLALAEPDTRTRLDGTDAVGLVVYKDAGANTVAVTSRLMAQVAQLEQEYPGLALTVVAAQADFVVDALSNLGQEIVAGGLLSLLVILLFLRDWRLSLAIGLTVPLSVLMALVALQALGVSINVLSLGGLALGTGLLVDTAIVVAEAVGRRRDEGMPLREAAVTGTNDVAAPLFAGTLTTVLVFGPIVFVQGLAAALFRDLSLSVVTTVAASLLLALTLMPVMIVGRRRREPMEHPAPHAPQPARNGRLDKLGARLAASYEHGMRWSLAHPAAVLAMAGALLAVTVVLVARLPKEILPRVDEGVLVAQLSLPQGTALDATTAQVARLERAARALGARDVYARVGKATDEEVLAGADPGSSASAQLIIAVPENRDAARLAQQLRAAVPDLTQGSLAIDLAGQSEFGALIGREGSLVRVELSAASAALSQQWSDSVRQALQALPELADVRDAYASTQPLVELSLQRDRLAERNIAPQQVVSALAGALGGVPASELRETDRRTPIAVRYAGVANESLDAALRTPLNGVPLSQLVQVRETRAPLEVVRVNQRPVSLVEALVESGGTARANNEVQRVLGAMTFPPGISRQVGGADAERERTSNELVLVAVLAAALVFLVIAAEFASFTIPLVVMLTVPLAGAGAVILLWLTGQSLNAVSLIGIVVMIGMADNEAVVKLDAIRALREQGVPLHDAILQGGARRLRAIAMTSITTITGVLPLVLGWGSGGSLYQPLAAGIIGGSITALLVTFFLLPTAYAVLEKKRGA</sequence>
<dbReference type="SUPFAM" id="SSF82693">
    <property type="entry name" value="Multidrug efflux transporter AcrB pore domain, PN1, PN2, PC1 and PC2 subdomains"/>
    <property type="match status" value="2"/>
</dbReference>
<evidence type="ECO:0000256" key="1">
    <source>
        <dbReference type="SAM" id="Phobius"/>
    </source>
</evidence>
<dbReference type="Gene3D" id="3.30.70.1320">
    <property type="entry name" value="Multidrug efflux transporter AcrB pore domain like"/>
    <property type="match status" value="1"/>
</dbReference>
<dbReference type="Pfam" id="PF00873">
    <property type="entry name" value="ACR_tran"/>
    <property type="match status" value="1"/>
</dbReference>
<dbReference type="SUPFAM" id="SSF82714">
    <property type="entry name" value="Multidrug efflux transporter AcrB TolC docking domain, DN and DC subdomains"/>
    <property type="match status" value="2"/>
</dbReference>
<dbReference type="eggNOG" id="COG0841">
    <property type="taxonomic scope" value="Bacteria"/>
</dbReference>
<keyword evidence="3" id="KW-1185">Reference proteome</keyword>
<reference evidence="2 3" key="1">
    <citation type="journal article" date="2014" name="Proc. Natl. Acad. Sci. U.S.A.">
        <title>Functional type 2 photosynthetic reaction centers found in the rare bacterial phylum Gemmatimonadetes.</title>
        <authorList>
            <person name="Zeng Y."/>
            <person name="Feng F."/>
            <person name="Medova H."/>
            <person name="Dean J."/>
            <person name="Koblizek M."/>
        </authorList>
    </citation>
    <scope>NUCLEOTIDE SEQUENCE [LARGE SCALE GENOMIC DNA]</scope>
    <source>
        <strain evidence="2 3">AP64</strain>
    </source>
</reference>
<dbReference type="KEGG" id="gph:GEMMAAP_04140"/>
<dbReference type="Gene3D" id="3.30.2090.10">
    <property type="entry name" value="Multidrug efflux transporter AcrB TolC docking domain, DN and DC subdomains"/>
    <property type="match status" value="2"/>
</dbReference>
<name>A0A143BIG1_9BACT</name>
<keyword evidence="1" id="KW-0812">Transmembrane</keyword>
<dbReference type="PANTHER" id="PTHR32063">
    <property type="match status" value="1"/>
</dbReference>
<feature type="transmembrane region" description="Helical" evidence="1">
    <location>
        <begin position="448"/>
        <end position="472"/>
    </location>
</feature>
<feature type="transmembrane region" description="Helical" evidence="1">
    <location>
        <begin position="947"/>
        <end position="964"/>
    </location>
</feature>
<feature type="transmembrane region" description="Helical" evidence="1">
    <location>
        <begin position="345"/>
        <end position="365"/>
    </location>
</feature>
<evidence type="ECO:0008006" key="4">
    <source>
        <dbReference type="Google" id="ProtNLM"/>
    </source>
</evidence>
<reference evidence="2 3" key="2">
    <citation type="journal article" date="2016" name="Environ. Microbiol. Rep.">
        <title>Metagenomic evidence for the presence of phototrophic Gemmatimonadetes bacteria in diverse environments.</title>
        <authorList>
            <person name="Zeng Y."/>
            <person name="Baumbach J."/>
            <person name="Barbosa E.G."/>
            <person name="Azevedo V."/>
            <person name="Zhang C."/>
            <person name="Koblizek M."/>
        </authorList>
    </citation>
    <scope>NUCLEOTIDE SEQUENCE [LARGE SCALE GENOMIC DNA]</scope>
    <source>
        <strain evidence="2 3">AP64</strain>
    </source>
</reference>
<keyword evidence="1" id="KW-1133">Transmembrane helix</keyword>
<dbReference type="Gene3D" id="3.30.70.1430">
    <property type="entry name" value="Multidrug efflux transporter AcrB pore domain"/>
    <property type="match status" value="2"/>
</dbReference>
<dbReference type="SUPFAM" id="SSF82866">
    <property type="entry name" value="Multidrug efflux transporter AcrB transmembrane domain"/>
    <property type="match status" value="2"/>
</dbReference>
<feature type="transmembrane region" description="Helical" evidence="1">
    <location>
        <begin position="976"/>
        <end position="1002"/>
    </location>
</feature>
<protein>
    <recommendedName>
        <fullName evidence="4">Acriflavin resistance protein</fullName>
    </recommendedName>
</protein>
<dbReference type="EMBL" id="CP011454">
    <property type="protein sequence ID" value="AMW04250.1"/>
    <property type="molecule type" value="Genomic_DNA"/>
</dbReference>
<feature type="transmembrane region" description="Helical" evidence="1">
    <location>
        <begin position="319"/>
        <end position="338"/>
    </location>
</feature>
<proteinExistence type="predicted"/>
<dbReference type="InterPro" id="IPR027463">
    <property type="entry name" value="AcrB_DN_DC_subdom"/>
</dbReference>
<keyword evidence="1" id="KW-0472">Membrane</keyword>
<dbReference type="STRING" id="1379270.GEMMAAP_04140"/>
<dbReference type="GO" id="GO:0005886">
    <property type="term" value="C:plasma membrane"/>
    <property type="evidence" value="ECO:0007669"/>
    <property type="project" value="TreeGrafter"/>
</dbReference>
<dbReference type="InterPro" id="IPR001036">
    <property type="entry name" value="Acrflvin-R"/>
</dbReference>
<organism evidence="2 3">
    <name type="scientific">Gemmatimonas phototrophica</name>
    <dbReference type="NCBI Taxonomy" id="1379270"/>
    <lineage>
        <taxon>Bacteria</taxon>
        <taxon>Pseudomonadati</taxon>
        <taxon>Gemmatimonadota</taxon>
        <taxon>Gemmatimonadia</taxon>
        <taxon>Gemmatimonadales</taxon>
        <taxon>Gemmatimonadaceae</taxon>
        <taxon>Gemmatimonas</taxon>
    </lineage>
</organism>
<dbReference type="Gene3D" id="3.30.70.1440">
    <property type="entry name" value="Multidrug efflux transporter AcrB pore domain"/>
    <property type="match status" value="1"/>
</dbReference>
<accession>A0A143BIG1</accession>
<feature type="transmembrane region" description="Helical" evidence="1">
    <location>
        <begin position="416"/>
        <end position="436"/>
    </location>
</feature>
<dbReference type="Gene3D" id="1.20.1640.10">
    <property type="entry name" value="Multidrug efflux transporter AcrB transmembrane domain"/>
    <property type="match status" value="2"/>
</dbReference>